<organism evidence="1 2">
    <name type="scientific">Luteolibacter yonseiensis</name>
    <dbReference type="NCBI Taxonomy" id="1144680"/>
    <lineage>
        <taxon>Bacteria</taxon>
        <taxon>Pseudomonadati</taxon>
        <taxon>Verrucomicrobiota</taxon>
        <taxon>Verrucomicrobiia</taxon>
        <taxon>Verrucomicrobiales</taxon>
        <taxon>Verrucomicrobiaceae</taxon>
        <taxon>Luteolibacter</taxon>
    </lineage>
</organism>
<dbReference type="RefSeq" id="WP_200350495.1">
    <property type="nucleotide sequence ID" value="NZ_BAABHZ010000008.1"/>
</dbReference>
<dbReference type="AlphaFoldDB" id="A0A934R223"/>
<reference evidence="1" key="1">
    <citation type="submission" date="2021-01" db="EMBL/GenBank/DDBJ databases">
        <title>Modified the classification status of verrucomicrobia.</title>
        <authorList>
            <person name="Feng X."/>
        </authorList>
    </citation>
    <scope>NUCLEOTIDE SEQUENCE</scope>
    <source>
        <strain evidence="1">JCM 18052</strain>
    </source>
</reference>
<comment type="caution">
    <text evidence="1">The sequence shown here is derived from an EMBL/GenBank/DDBJ whole genome shotgun (WGS) entry which is preliminary data.</text>
</comment>
<name>A0A934R223_9BACT</name>
<protein>
    <submittedName>
        <fullName evidence="1">Uncharacterized protein</fullName>
    </submittedName>
</protein>
<evidence type="ECO:0000313" key="1">
    <source>
        <dbReference type="EMBL" id="MBK1815531.1"/>
    </source>
</evidence>
<gene>
    <name evidence="1" type="ORF">JIN84_07890</name>
</gene>
<proteinExistence type="predicted"/>
<dbReference type="Proteomes" id="UP000600139">
    <property type="component" value="Unassembled WGS sequence"/>
</dbReference>
<keyword evidence="2" id="KW-1185">Reference proteome</keyword>
<accession>A0A934R223</accession>
<evidence type="ECO:0000313" key="2">
    <source>
        <dbReference type="Proteomes" id="UP000600139"/>
    </source>
</evidence>
<dbReference type="EMBL" id="JAENIK010000009">
    <property type="protein sequence ID" value="MBK1815531.1"/>
    <property type="molecule type" value="Genomic_DNA"/>
</dbReference>
<sequence>MGNSPDPSTDFIQTGDDHHFRREDRVCRWQRISGHIAEHPEELAIVLGNIDRWLALGRVHPAPLHEWRERIHAARRSPDEFRAFLDFLSAPNHDTERIKSCSPFVGLTSHAGSINKTTWESETGAPPFVIQPFRASFGRTEDALKG</sequence>